<dbReference type="InterPro" id="IPR017964">
    <property type="entry name" value="DNA-dir_DNA_pol_B_CS"/>
</dbReference>
<evidence type="ECO:0000256" key="8">
    <source>
        <dbReference type="ARBA" id="ARBA00022833"/>
    </source>
</evidence>
<feature type="domain" description="Zinc finger DNA-directed DNA polymerase family B alpha" evidence="16">
    <location>
        <begin position="1249"/>
        <end position="1419"/>
    </location>
</feature>
<comment type="catalytic activity">
    <reaction evidence="12">
        <text>DNA(n) + a 2'-deoxyribonucleoside 5'-triphosphate = DNA(n+1) + diphosphate</text>
        <dbReference type="Rhea" id="RHEA:22508"/>
        <dbReference type="Rhea" id="RHEA-COMP:17339"/>
        <dbReference type="Rhea" id="RHEA-COMP:17340"/>
        <dbReference type="ChEBI" id="CHEBI:33019"/>
        <dbReference type="ChEBI" id="CHEBI:61560"/>
        <dbReference type="ChEBI" id="CHEBI:173112"/>
        <dbReference type="EC" id="2.7.7.7"/>
    </reaction>
</comment>
<reference evidence="18" key="2">
    <citation type="submission" date="2022-10" db="EMBL/GenBank/DDBJ databases">
        <authorList>
            <consortium name="ENA_rothamsted_submissions"/>
            <consortium name="culmorum"/>
            <person name="King R."/>
        </authorList>
    </citation>
    <scope>NUCLEOTIDE SEQUENCE</scope>
</reference>
<dbReference type="Pfam" id="PF12254">
    <property type="entry name" value="DNA_pol_alpha_N"/>
    <property type="match status" value="1"/>
</dbReference>
<dbReference type="Gene3D" id="1.10.287.690">
    <property type="entry name" value="Helix hairpin bin"/>
    <property type="match status" value="1"/>
</dbReference>
<dbReference type="InterPro" id="IPR042087">
    <property type="entry name" value="DNA_pol_B_thumb"/>
</dbReference>
<dbReference type="InterPro" id="IPR036397">
    <property type="entry name" value="RNaseH_sf"/>
</dbReference>
<keyword evidence="19" id="KW-1185">Reference proteome</keyword>
<dbReference type="SMART" id="SM00486">
    <property type="entry name" value="POLBc"/>
    <property type="match status" value="1"/>
</dbReference>
<keyword evidence="4 12" id="KW-0548">Nucleotidyltransferase</keyword>
<keyword evidence="8" id="KW-0862">Zinc</keyword>
<dbReference type="FunFam" id="1.10.132.60:FF:000004">
    <property type="entry name" value="DNA polymerase"/>
    <property type="match status" value="1"/>
</dbReference>
<dbReference type="InterPro" id="IPR006133">
    <property type="entry name" value="DNA-dir_DNA_pol_B_exonuc"/>
</dbReference>
<evidence type="ECO:0000313" key="19">
    <source>
        <dbReference type="Proteomes" id="UP001153737"/>
    </source>
</evidence>
<evidence type="ECO:0000259" key="15">
    <source>
        <dbReference type="Pfam" id="PF03104"/>
    </source>
</evidence>
<keyword evidence="10 12" id="KW-0238">DNA-binding</keyword>
<keyword evidence="6" id="KW-0479">Metal-binding</keyword>
<gene>
    <name evidence="18" type="ORF">PHAECO_LOCUS11357</name>
</gene>
<dbReference type="Pfam" id="PF03104">
    <property type="entry name" value="DNA_pol_B_exo1"/>
    <property type="match status" value="1"/>
</dbReference>
<comment type="similarity">
    <text evidence="2 12">Belongs to the DNA polymerase type-B family.</text>
</comment>
<dbReference type="GO" id="GO:0006272">
    <property type="term" value="P:leading strand elongation"/>
    <property type="evidence" value="ECO:0007669"/>
    <property type="project" value="TreeGrafter"/>
</dbReference>
<dbReference type="InterPro" id="IPR012337">
    <property type="entry name" value="RNaseH-like_sf"/>
</dbReference>
<dbReference type="CDD" id="cd05532">
    <property type="entry name" value="POLBc_alpha"/>
    <property type="match status" value="1"/>
</dbReference>
<dbReference type="InterPro" id="IPR043502">
    <property type="entry name" value="DNA/RNA_pol_sf"/>
</dbReference>
<dbReference type="InterPro" id="IPR006134">
    <property type="entry name" value="DNA-dir_DNA_pol_B_multi_dom"/>
</dbReference>
<dbReference type="Gene3D" id="1.10.132.60">
    <property type="entry name" value="DNA polymerase family B, C-terminal domain"/>
    <property type="match status" value="1"/>
</dbReference>
<keyword evidence="7" id="KW-0863">Zinc-finger</keyword>
<dbReference type="SUPFAM" id="SSF53098">
    <property type="entry name" value="Ribonuclease H-like"/>
    <property type="match status" value="1"/>
</dbReference>
<dbReference type="PRINTS" id="PR00106">
    <property type="entry name" value="DNAPOLB"/>
</dbReference>
<dbReference type="PANTHER" id="PTHR45861:SF1">
    <property type="entry name" value="DNA POLYMERASE ALPHA CATALYTIC SUBUNIT"/>
    <property type="match status" value="1"/>
</dbReference>
<dbReference type="OrthoDB" id="10068225at2759"/>
<accession>A0A9P0DNV5</accession>
<keyword evidence="9 12" id="KW-0239">DNA-directed DNA polymerase</keyword>
<dbReference type="InterPro" id="IPR045846">
    <property type="entry name" value="POLBc_alpha"/>
</dbReference>
<sequence length="1454" mass="167010">MSDSPEDRRSKRARRETSYKAKAFEKFKQLKSGTRSKYEIEELDNVYEIVEEKDYVRKVLDRQDDDWIVDDDGSGYVEDGRDIFDDDLDSESIAQATAKGKGTKRKKKAVSENAGRGNLQQMLSNMPSKKKEEKKLEDDEMLSEILGEIDSTTSDSIVKPKSQEYSILSKKLAAKDYMKSFSMPKSSFSLPRTPQNSRKTQNTENVINSSNTSSSSREIKIPKEVQNSIPEKTTIEQILDSQVEDIIEETPTESNLIPSTQSLETENITIEEYSTQELFDDELDMTQIEEFESQQLQDTTMDEEKITDDLQAEFMSEWENFGNETSDMDVDKLLDKTDIPLVEVDDKKVFRFYWWDAYEDPEKQKGVVFLFGKTYCESAKTYLSCCVPVRNISRRLFLLPRSVELGEDGQPTDEPVTFKKMYSELNEKIIKPLHISSFKTRYVNKKYCFNPEIPAESDYMELRYPAADPSINLNDLRKKPRTISKIFGTNTSFLEILLLERKIKGPCWLDVHSPVPVSNPLSWCKYEINCTKPADLKITELEKPLAPPPLVVAAINMRSFVNPKTYANEILMMSCLAHNRYAVDKQAPNPPFQQHFCVFSCPSQQILPLNIHDALGGYKATKVQKMDTERALLNYFIAQFAKIDPDLVVGHDLQGYQINVLSDRLAKQDSKTFSKLGRLKRTEKRKLERNLFAGRLVCDLKISAKELIKSKSYDLDTLCQVVLKLKETQRIELEPDDIPKMYRSSEDILKLISFTMQDTSYILKMMYDLNAIPLALQITNIAGNVMSRTLMGGRSERNEFLLLHAFSEKDYIVPDKEFKKKDPKQSNAARKKPTYSGGLVLDPKVGFYDKFILLMDFNSLYPSIIQEYNICFTTLPVTNSEDNLVLPDRGLPPGILPTEIRKLVESRRQVKGLMNSADISNDLRMQYNIRQMALKLTANSMYGCLGFSNSRFYAKNLAALVTHKGREILTNTKDLVERMCFEVVYGDTDSIMINTNILDYDQVFKIGLKIKQEVNKLYKQVELDIDGVFQYLLLLKKKKYAAVTLSKTKEGKLKTVKEYKGLDIVRRDWSQIACEAGKYILEHILSEQTQDERITNIHEYLRKVRSDLEQGQVPTVLLVITKQLTKDPKMYTDKNSLPHVQVALRYNQQHGGHFRAGDTVPYVICEDGTTNSSTQRAYHVDELAKNEGLKIDVKYYLGQQIHPVVTRICDPIEGTDSFQIAECLGLDTSSFKKPKQESQGVVGENICKPEVKFRNVDKFNFTCYTCKADNSVDSPLSGAVPFLEKCRNPDCHTRPVEYLPHIQNQLTLAMQACIAKYYENQLTCEDPACPNDTCRLPLRFVKKYPVCTLCQKGVMYRMYTEQQLYMQLTYFQYMFDLSKLAKRPLLESEVESGYHTLRETVEKYLNHSGFSIINLTELFSGFMIRNKNPSSLKSDLPNIETLVEEEIEDEEEDF</sequence>
<dbReference type="SUPFAM" id="SSF56672">
    <property type="entry name" value="DNA/RNA polymerases"/>
    <property type="match status" value="1"/>
</dbReference>
<feature type="region of interest" description="Disordered" evidence="13">
    <location>
        <begin position="183"/>
        <end position="218"/>
    </location>
</feature>
<feature type="region of interest" description="Disordered" evidence="13">
    <location>
        <begin position="95"/>
        <end position="139"/>
    </location>
</feature>
<dbReference type="Pfam" id="PF08996">
    <property type="entry name" value="zf-DNA_Pol"/>
    <property type="match status" value="1"/>
</dbReference>
<evidence type="ECO:0000256" key="9">
    <source>
        <dbReference type="ARBA" id="ARBA00022932"/>
    </source>
</evidence>
<dbReference type="GO" id="GO:0005658">
    <property type="term" value="C:alpha DNA polymerase:primase complex"/>
    <property type="evidence" value="ECO:0007669"/>
    <property type="project" value="TreeGrafter"/>
</dbReference>
<evidence type="ECO:0000256" key="10">
    <source>
        <dbReference type="ARBA" id="ARBA00023125"/>
    </source>
</evidence>
<dbReference type="Gene3D" id="3.90.1600.10">
    <property type="entry name" value="Palm domain of DNA polymerase"/>
    <property type="match status" value="1"/>
</dbReference>
<evidence type="ECO:0000256" key="5">
    <source>
        <dbReference type="ARBA" id="ARBA00022705"/>
    </source>
</evidence>
<evidence type="ECO:0000313" key="18">
    <source>
        <dbReference type="EMBL" id="CAH1175786.1"/>
    </source>
</evidence>
<evidence type="ECO:0000256" key="3">
    <source>
        <dbReference type="ARBA" id="ARBA00022679"/>
    </source>
</evidence>
<dbReference type="InterPro" id="IPR023211">
    <property type="entry name" value="DNA_pol_palm_dom_sf"/>
</dbReference>
<dbReference type="InterPro" id="IPR024647">
    <property type="entry name" value="DNA_pol_a_cat_su_N"/>
</dbReference>
<dbReference type="InterPro" id="IPR006172">
    <property type="entry name" value="DNA-dir_DNA_pol_B"/>
</dbReference>
<protein>
    <recommendedName>
        <fullName evidence="12">DNA polymerase</fullName>
        <ecNumber evidence="12">2.7.7.7</ecNumber>
    </recommendedName>
</protein>
<proteinExistence type="inferred from homology"/>
<dbReference type="InterPro" id="IPR015088">
    <property type="entry name" value="Znf_DNA-dir_DNA_pol_B_alpha"/>
</dbReference>
<dbReference type="Gene3D" id="3.30.70.2820">
    <property type="match status" value="1"/>
</dbReference>
<evidence type="ECO:0000256" key="1">
    <source>
        <dbReference type="ARBA" id="ARBA00004123"/>
    </source>
</evidence>
<dbReference type="Pfam" id="PF00136">
    <property type="entry name" value="DNA_pol_B"/>
    <property type="match status" value="1"/>
</dbReference>
<organism evidence="18 19">
    <name type="scientific">Phaedon cochleariae</name>
    <name type="common">Mustard beetle</name>
    <dbReference type="NCBI Taxonomy" id="80249"/>
    <lineage>
        <taxon>Eukaryota</taxon>
        <taxon>Metazoa</taxon>
        <taxon>Ecdysozoa</taxon>
        <taxon>Arthropoda</taxon>
        <taxon>Hexapoda</taxon>
        <taxon>Insecta</taxon>
        <taxon>Pterygota</taxon>
        <taxon>Neoptera</taxon>
        <taxon>Endopterygota</taxon>
        <taxon>Coleoptera</taxon>
        <taxon>Polyphaga</taxon>
        <taxon>Cucujiformia</taxon>
        <taxon>Chrysomeloidea</taxon>
        <taxon>Chrysomelidae</taxon>
        <taxon>Chrysomelinae</taxon>
        <taxon>Chrysomelini</taxon>
        <taxon>Phaedon</taxon>
    </lineage>
</organism>
<dbReference type="GO" id="GO:0033554">
    <property type="term" value="P:cellular response to stress"/>
    <property type="evidence" value="ECO:0007669"/>
    <property type="project" value="UniProtKB-ARBA"/>
</dbReference>
<dbReference type="NCBIfam" id="TIGR00592">
    <property type="entry name" value="pol2"/>
    <property type="match status" value="1"/>
</dbReference>
<dbReference type="FunFam" id="1.10.287.690:FF:000003">
    <property type="entry name" value="DNA polymerase"/>
    <property type="match status" value="1"/>
</dbReference>
<dbReference type="Gene3D" id="2.40.50.730">
    <property type="match status" value="1"/>
</dbReference>
<keyword evidence="3 12" id="KW-0808">Transferase</keyword>
<dbReference type="Gene3D" id="3.30.420.10">
    <property type="entry name" value="Ribonuclease H-like superfamily/Ribonuclease H"/>
    <property type="match status" value="1"/>
</dbReference>
<dbReference type="GO" id="GO:0003688">
    <property type="term" value="F:DNA replication origin binding"/>
    <property type="evidence" value="ECO:0007669"/>
    <property type="project" value="TreeGrafter"/>
</dbReference>
<keyword evidence="11" id="KW-0539">Nucleus</keyword>
<dbReference type="GO" id="GO:0008270">
    <property type="term" value="F:zinc ion binding"/>
    <property type="evidence" value="ECO:0007669"/>
    <property type="project" value="UniProtKB-KW"/>
</dbReference>
<dbReference type="EMBL" id="OU896713">
    <property type="protein sequence ID" value="CAH1175786.1"/>
    <property type="molecule type" value="Genomic_DNA"/>
</dbReference>
<evidence type="ECO:0000259" key="17">
    <source>
        <dbReference type="Pfam" id="PF12254"/>
    </source>
</evidence>
<feature type="domain" description="DNA-directed DNA polymerase family B multifunctional" evidence="14">
    <location>
        <begin position="785"/>
        <end position="1212"/>
    </location>
</feature>
<evidence type="ECO:0000259" key="14">
    <source>
        <dbReference type="Pfam" id="PF00136"/>
    </source>
</evidence>
<dbReference type="InterPro" id="IPR038256">
    <property type="entry name" value="Pol_alpha_znc_sf"/>
</dbReference>
<evidence type="ECO:0000256" key="11">
    <source>
        <dbReference type="ARBA" id="ARBA00023242"/>
    </source>
</evidence>
<evidence type="ECO:0000256" key="6">
    <source>
        <dbReference type="ARBA" id="ARBA00022723"/>
    </source>
</evidence>
<dbReference type="EC" id="2.7.7.7" evidence="12"/>
<dbReference type="SUPFAM" id="SSF90234">
    <property type="entry name" value="Zinc finger domain of DNA polymerase-alpha"/>
    <property type="match status" value="1"/>
</dbReference>
<name>A0A9P0DNV5_PHACE</name>
<evidence type="ECO:0000256" key="2">
    <source>
        <dbReference type="ARBA" id="ARBA00005755"/>
    </source>
</evidence>
<evidence type="ECO:0000256" key="12">
    <source>
        <dbReference type="RuleBase" id="RU000442"/>
    </source>
</evidence>
<feature type="domain" description="DNA polymerase alpha catalytic subunit N-terminal" evidence="17">
    <location>
        <begin position="25"/>
        <end position="85"/>
    </location>
</feature>
<dbReference type="GO" id="GO:0003887">
    <property type="term" value="F:DNA-directed DNA polymerase activity"/>
    <property type="evidence" value="ECO:0007669"/>
    <property type="project" value="UniProtKB-KW"/>
</dbReference>
<dbReference type="CDD" id="cd05776">
    <property type="entry name" value="DNA_polB_alpha_exo"/>
    <property type="match status" value="1"/>
</dbReference>
<evidence type="ECO:0000256" key="4">
    <source>
        <dbReference type="ARBA" id="ARBA00022695"/>
    </source>
</evidence>
<evidence type="ECO:0000256" key="13">
    <source>
        <dbReference type="SAM" id="MobiDB-lite"/>
    </source>
</evidence>
<dbReference type="Proteomes" id="UP001153737">
    <property type="component" value="Chromosome 7"/>
</dbReference>
<reference evidence="18" key="1">
    <citation type="submission" date="2022-01" db="EMBL/GenBank/DDBJ databases">
        <authorList>
            <person name="King R."/>
        </authorList>
    </citation>
    <scope>NUCLEOTIDE SEQUENCE</scope>
</reference>
<feature type="compositionally biased region" description="Polar residues" evidence="13">
    <location>
        <begin position="192"/>
        <end position="207"/>
    </location>
</feature>
<dbReference type="PANTHER" id="PTHR45861">
    <property type="entry name" value="DNA POLYMERASE ALPHA CATALYTIC SUBUNIT"/>
    <property type="match status" value="1"/>
</dbReference>
<dbReference type="GO" id="GO:0006273">
    <property type="term" value="P:lagging strand elongation"/>
    <property type="evidence" value="ECO:0007669"/>
    <property type="project" value="TreeGrafter"/>
</dbReference>
<feature type="compositionally biased region" description="Polar residues" evidence="13">
    <location>
        <begin position="118"/>
        <end position="127"/>
    </location>
</feature>
<dbReference type="GO" id="GO:0000166">
    <property type="term" value="F:nucleotide binding"/>
    <property type="evidence" value="ECO:0007669"/>
    <property type="project" value="InterPro"/>
</dbReference>
<evidence type="ECO:0000256" key="7">
    <source>
        <dbReference type="ARBA" id="ARBA00022771"/>
    </source>
</evidence>
<dbReference type="GO" id="GO:0003697">
    <property type="term" value="F:single-stranded DNA binding"/>
    <property type="evidence" value="ECO:0007669"/>
    <property type="project" value="TreeGrafter"/>
</dbReference>
<feature type="domain" description="DNA-directed DNA polymerase family B exonuclease" evidence="15">
    <location>
        <begin position="485"/>
        <end position="717"/>
    </location>
</feature>
<dbReference type="GO" id="GO:1902975">
    <property type="term" value="P:mitotic DNA replication initiation"/>
    <property type="evidence" value="ECO:0007669"/>
    <property type="project" value="InterPro"/>
</dbReference>
<evidence type="ECO:0000259" key="16">
    <source>
        <dbReference type="Pfam" id="PF08996"/>
    </source>
</evidence>
<dbReference type="GO" id="GO:0003682">
    <property type="term" value="F:chromatin binding"/>
    <property type="evidence" value="ECO:0007669"/>
    <property type="project" value="TreeGrafter"/>
</dbReference>
<comment type="subcellular location">
    <subcellularLocation>
        <location evidence="1">Nucleus</location>
    </subcellularLocation>
</comment>
<dbReference type="Gene3D" id="1.10.3200.20">
    <property type="entry name" value="DNA Polymerase alpha, zinc finger"/>
    <property type="match status" value="1"/>
</dbReference>
<keyword evidence="5 12" id="KW-0235">DNA replication</keyword>
<dbReference type="PROSITE" id="PS00116">
    <property type="entry name" value="DNA_POLYMERASE_B"/>
    <property type="match status" value="1"/>
</dbReference>